<evidence type="ECO:0000313" key="2">
    <source>
        <dbReference type="Proteomes" id="UP000283841"/>
    </source>
</evidence>
<dbReference type="VEuPathDB" id="FungiDB:C8Q69DRAFT_278552"/>
<reference evidence="1 2" key="1">
    <citation type="journal article" date="2018" name="Front. Microbiol.">
        <title>Genomic and genetic insights into a cosmopolitan fungus, Paecilomyces variotii (Eurotiales).</title>
        <authorList>
            <person name="Urquhart A.S."/>
            <person name="Mondo S.J."/>
            <person name="Makela M.R."/>
            <person name="Hane J.K."/>
            <person name="Wiebenga A."/>
            <person name="He G."/>
            <person name="Mihaltcheva S."/>
            <person name="Pangilinan J."/>
            <person name="Lipzen A."/>
            <person name="Barry K."/>
            <person name="de Vries R.P."/>
            <person name="Grigoriev I.V."/>
            <person name="Idnurm A."/>
        </authorList>
    </citation>
    <scope>NUCLEOTIDE SEQUENCE [LARGE SCALE GENOMIC DNA]</scope>
    <source>
        <strain evidence="1 2">CBS 101075</strain>
    </source>
</reference>
<dbReference type="RefSeq" id="XP_028484666.1">
    <property type="nucleotide sequence ID" value="XM_028626883.1"/>
</dbReference>
<protein>
    <submittedName>
        <fullName evidence="1">Uncharacterized protein</fullName>
    </submittedName>
</protein>
<organism evidence="1 2">
    <name type="scientific">Byssochlamys spectabilis</name>
    <name type="common">Paecilomyces variotii</name>
    <dbReference type="NCBI Taxonomy" id="264951"/>
    <lineage>
        <taxon>Eukaryota</taxon>
        <taxon>Fungi</taxon>
        <taxon>Dikarya</taxon>
        <taxon>Ascomycota</taxon>
        <taxon>Pezizomycotina</taxon>
        <taxon>Eurotiomycetes</taxon>
        <taxon>Eurotiomycetidae</taxon>
        <taxon>Eurotiales</taxon>
        <taxon>Thermoascaceae</taxon>
        <taxon>Paecilomyces</taxon>
    </lineage>
</organism>
<name>A0A443HT77_BYSSP</name>
<comment type="caution">
    <text evidence="1">The sequence shown here is derived from an EMBL/GenBank/DDBJ whole genome shotgun (WGS) entry which is preliminary data.</text>
</comment>
<dbReference type="EMBL" id="RCNU01000006">
    <property type="protein sequence ID" value="RWQ95021.1"/>
    <property type="molecule type" value="Genomic_DNA"/>
</dbReference>
<evidence type="ECO:0000313" key="1">
    <source>
        <dbReference type="EMBL" id="RWQ95021.1"/>
    </source>
</evidence>
<proteinExistence type="predicted"/>
<accession>A0A443HT77</accession>
<sequence length="256" mass="29910">MCHLVLYEHYTQCGCILNVGFKYKPEWCFAPNGIPFPNPDLFDAEPGRIPSRCCDEERWTYGQVDIPGVCIDCKQKLSLRRNGLGEIMKRLKLKCGHTKDWFFRARIHCAFRFDEKVLAEDGDGDINVNVKDVNNTTNTNDEEKEETTTHLHMPPCWYTYKPYSRQVYNPATEADLEQWHRIKAGWKLDFNLLRSQGKVRYFVLRHRPCGNCERKANLELYDLLMMGPDEDRSGYRKRKPYALDISVEKARKCSAG</sequence>
<dbReference type="GeneID" id="39596160"/>
<dbReference type="Proteomes" id="UP000283841">
    <property type="component" value="Unassembled WGS sequence"/>
</dbReference>
<gene>
    <name evidence="1" type="ORF">C8Q69DRAFT_278552</name>
</gene>
<keyword evidence="2" id="KW-1185">Reference proteome</keyword>
<dbReference type="AlphaFoldDB" id="A0A443HT77"/>